<accession>A0A812R7B5</accession>
<keyword evidence="2" id="KW-1185">Reference proteome</keyword>
<name>A0A812R7B5_SYMPI</name>
<dbReference type="OrthoDB" id="10331167at2759"/>
<dbReference type="EMBL" id="CAJNIZ010019258">
    <property type="protein sequence ID" value="CAE7423572.1"/>
    <property type="molecule type" value="Genomic_DNA"/>
</dbReference>
<organism evidence="1 2">
    <name type="scientific">Symbiodinium pilosum</name>
    <name type="common">Dinoflagellate</name>
    <dbReference type="NCBI Taxonomy" id="2952"/>
    <lineage>
        <taxon>Eukaryota</taxon>
        <taxon>Sar</taxon>
        <taxon>Alveolata</taxon>
        <taxon>Dinophyceae</taxon>
        <taxon>Suessiales</taxon>
        <taxon>Symbiodiniaceae</taxon>
        <taxon>Symbiodinium</taxon>
    </lineage>
</organism>
<evidence type="ECO:0000313" key="2">
    <source>
        <dbReference type="Proteomes" id="UP000649617"/>
    </source>
</evidence>
<reference evidence="1" key="1">
    <citation type="submission" date="2021-02" db="EMBL/GenBank/DDBJ databases">
        <authorList>
            <person name="Dougan E. K."/>
            <person name="Rhodes N."/>
            <person name="Thang M."/>
            <person name="Chan C."/>
        </authorList>
    </citation>
    <scope>NUCLEOTIDE SEQUENCE</scope>
</reference>
<evidence type="ECO:0000313" key="1">
    <source>
        <dbReference type="EMBL" id="CAE7423572.1"/>
    </source>
</evidence>
<protein>
    <submittedName>
        <fullName evidence="1">Uncharacterized protein</fullName>
    </submittedName>
</protein>
<comment type="caution">
    <text evidence="1">The sequence shown here is derived from an EMBL/GenBank/DDBJ whole genome shotgun (WGS) entry which is preliminary data.</text>
</comment>
<gene>
    <name evidence="1" type="ORF">SPIL2461_LOCUS10398</name>
</gene>
<sequence length="333" mass="37093">MCAWHRSALASQDFGTDLRSCWTGLQDLEDRPICDPRSIADLAQDVAGIHAEKDETGKSGSAIVTNMRRFIIKNFKAKRGGNAYCGDEGAGRDQKARRLRKGCRWCLALHTSLETDSSCDGAQAATELGTLAEGSTIHVLSASEYNPRIAPICAVLDLPDINRRVHWQRSCSRMTAFRFCGFHLLCNIEEMSSRSVMRKVELPPAFGKRTSAKVHMSSHMWHLDTENDEVDFLDLKGPKFCGIRDGKSYFGDSVVWHRKDAGFTSLFPSGLPLRACGSREAAATLEMDSELLRDLDMTDYSLFLVPYEIPSNTTCLCQHQSPHWPLLLDADSN</sequence>
<proteinExistence type="predicted"/>
<dbReference type="AlphaFoldDB" id="A0A812R7B5"/>
<dbReference type="Proteomes" id="UP000649617">
    <property type="component" value="Unassembled WGS sequence"/>
</dbReference>